<evidence type="ECO:0000256" key="2">
    <source>
        <dbReference type="SAM" id="MobiDB-lite"/>
    </source>
</evidence>
<keyword evidence="5" id="KW-1185">Reference proteome</keyword>
<dbReference type="InterPro" id="IPR008984">
    <property type="entry name" value="SMAD_FHA_dom_sf"/>
</dbReference>
<dbReference type="GO" id="GO:0005737">
    <property type="term" value="C:cytoplasm"/>
    <property type="evidence" value="ECO:0007669"/>
    <property type="project" value="TreeGrafter"/>
</dbReference>
<accession>G3AX65</accession>
<dbReference type="AlphaFoldDB" id="G3AX65"/>
<feature type="compositionally biased region" description="Polar residues" evidence="2">
    <location>
        <begin position="455"/>
        <end position="465"/>
    </location>
</feature>
<feature type="region of interest" description="Disordered" evidence="2">
    <location>
        <begin position="493"/>
        <end position="523"/>
    </location>
</feature>
<dbReference type="Gene3D" id="2.60.200.20">
    <property type="match status" value="1"/>
</dbReference>
<dbReference type="Pfam" id="PF00498">
    <property type="entry name" value="FHA"/>
    <property type="match status" value="1"/>
</dbReference>
<dbReference type="PANTHER" id="PTHR15715:SF37">
    <property type="entry name" value="LD47843P"/>
    <property type="match status" value="1"/>
</dbReference>
<dbReference type="Proteomes" id="UP000000707">
    <property type="component" value="Unassembled WGS sequence"/>
</dbReference>
<dbReference type="SUPFAM" id="SSF49879">
    <property type="entry name" value="SMAD/FHA domain"/>
    <property type="match status" value="1"/>
</dbReference>
<name>G3AX65_CANTC</name>
<feature type="compositionally biased region" description="Low complexity" evidence="2">
    <location>
        <begin position="29"/>
        <end position="43"/>
    </location>
</feature>
<protein>
    <recommendedName>
        <fullName evidence="3">FHA domain-containing protein</fullName>
    </recommendedName>
</protein>
<dbReference type="HOGENOM" id="CLU_490003_0_0_1"/>
<organism evidence="5">
    <name type="scientific">Candida tenuis (strain ATCC 10573 / BCRC 21748 / CBS 615 / JCM 9827 / NBRC 10315 / NRRL Y-1498 / VKM Y-70)</name>
    <name type="common">Yeast</name>
    <name type="synonym">Yamadazyma tenuis</name>
    <dbReference type="NCBI Taxonomy" id="590646"/>
    <lineage>
        <taxon>Eukaryota</taxon>
        <taxon>Fungi</taxon>
        <taxon>Dikarya</taxon>
        <taxon>Ascomycota</taxon>
        <taxon>Saccharomycotina</taxon>
        <taxon>Pichiomycetes</taxon>
        <taxon>Debaryomycetaceae</taxon>
        <taxon>Yamadazyma</taxon>
    </lineage>
</organism>
<proteinExistence type="predicted"/>
<dbReference type="SMART" id="SM00240">
    <property type="entry name" value="FHA"/>
    <property type="match status" value="1"/>
</dbReference>
<dbReference type="OrthoDB" id="687730at2759"/>
<dbReference type="InterPro" id="IPR000253">
    <property type="entry name" value="FHA_dom"/>
</dbReference>
<sequence>MSKADIPIHLDLSNSLQQNGGVRLDSYQIPSLSSSRSSSSSKIPDSKPDPERANRRRSNSQSQVIATPQLSEEPGPFPTKRKQVQYFVTLTSLNDTFVTRHISVPYFPETRKLGRPTGAKMKPGVTNGFFDSRVLSRNHAVMFVDPNTGKLMLRDLGSSNGTYINNVKLDTEAVEVNMGDNICFGFNIQVGINHKQISCKVENISIMNDVATGDNELLSVNFPIDSAEYKHYQYIQELYNKISIENRKKELKEVTKKTPVSFESALFSDINPEIEDSLLGLYTKANNGIFKNSGTSTSSKLENSISLLMNCFTKLKQQNNSLGSIETFLETYEKRVNELNEAHLAEQMKIKYTELNDKIANESTAKEKLLSDFKYLRDDNHKKIKKLEEKVFALKDDKSQLNKKITQLTSELKRAEAQSNSPSIRAVNVNEIVASQTNWDDSSKLSLSELDDHSFNPQSQRQQPFSLPKDIPSPVSENGLIMNSSENIETAAQQNNGAHTPPPEKDQNSPSGSHLSPVKVNQKMSDEDTDLRYNQNAIFLAFAGLIFAFIIHHNMA</sequence>
<keyword evidence="1" id="KW-0175">Coiled coil</keyword>
<reference evidence="4 5" key="1">
    <citation type="journal article" date="2011" name="Proc. Natl. Acad. Sci. U.S.A.">
        <title>Comparative genomics of xylose-fermenting fungi for enhanced biofuel production.</title>
        <authorList>
            <person name="Wohlbach D.J."/>
            <person name="Kuo A."/>
            <person name="Sato T.K."/>
            <person name="Potts K.M."/>
            <person name="Salamov A.A."/>
            <person name="LaButti K.M."/>
            <person name="Sun H."/>
            <person name="Clum A."/>
            <person name="Pangilinan J.L."/>
            <person name="Lindquist E.A."/>
            <person name="Lucas S."/>
            <person name="Lapidus A."/>
            <person name="Jin M."/>
            <person name="Gunawan C."/>
            <person name="Balan V."/>
            <person name="Dale B.E."/>
            <person name="Jeffries T.W."/>
            <person name="Zinkel R."/>
            <person name="Barry K.W."/>
            <person name="Grigoriev I.V."/>
            <person name="Gasch A.P."/>
        </authorList>
    </citation>
    <scope>NUCLEOTIDE SEQUENCE [LARGE SCALE GENOMIC DNA]</scope>
    <source>
        <strain evidence="5">ATCC 10573 / BCRC 21748 / CBS 615 / JCM 9827 / NBRC 10315 / NRRL Y-1498 / VKM Y-70</strain>
    </source>
</reference>
<evidence type="ECO:0000259" key="3">
    <source>
        <dbReference type="PROSITE" id="PS50006"/>
    </source>
</evidence>
<dbReference type="PANTHER" id="PTHR15715">
    <property type="entry name" value="CENTROSOMAL PROTEIN OF 170 KDA"/>
    <property type="match status" value="1"/>
</dbReference>
<evidence type="ECO:0000256" key="1">
    <source>
        <dbReference type="SAM" id="Coils"/>
    </source>
</evidence>
<gene>
    <name evidence="4" type="ORF">CANTEDRAFT_117890</name>
</gene>
<evidence type="ECO:0000313" key="5">
    <source>
        <dbReference type="Proteomes" id="UP000000707"/>
    </source>
</evidence>
<dbReference type="STRING" id="590646.G3AX65"/>
<feature type="region of interest" description="Disordered" evidence="2">
    <location>
        <begin position="448"/>
        <end position="480"/>
    </location>
</feature>
<dbReference type="InterPro" id="IPR051176">
    <property type="entry name" value="Cent_Immune-Sig_Mod"/>
</dbReference>
<dbReference type="eggNOG" id="KOG3872">
    <property type="taxonomic scope" value="Eukaryota"/>
</dbReference>
<feature type="compositionally biased region" description="Basic and acidic residues" evidence="2">
    <location>
        <begin position="44"/>
        <end position="53"/>
    </location>
</feature>
<feature type="domain" description="FHA" evidence="3">
    <location>
        <begin position="111"/>
        <end position="169"/>
    </location>
</feature>
<feature type="coiled-coil region" evidence="1">
    <location>
        <begin position="329"/>
        <end position="418"/>
    </location>
</feature>
<evidence type="ECO:0000313" key="4">
    <source>
        <dbReference type="EMBL" id="EGV66698.1"/>
    </source>
</evidence>
<dbReference type="PROSITE" id="PS50006">
    <property type="entry name" value="FHA_DOMAIN"/>
    <property type="match status" value="1"/>
</dbReference>
<feature type="region of interest" description="Disordered" evidence="2">
    <location>
        <begin position="26"/>
        <end position="78"/>
    </location>
</feature>
<dbReference type="EMBL" id="GL996510">
    <property type="protein sequence ID" value="EGV66698.1"/>
    <property type="molecule type" value="Genomic_DNA"/>
</dbReference>